<accession>A0A2J6R4P6</accession>
<gene>
    <name evidence="2" type="ORF">L207DRAFT_535510</name>
</gene>
<dbReference type="OrthoDB" id="3562711at2759"/>
<feature type="region of interest" description="Disordered" evidence="1">
    <location>
        <begin position="175"/>
        <end position="266"/>
    </location>
</feature>
<proteinExistence type="predicted"/>
<organism evidence="2 3">
    <name type="scientific">Hyaloscypha variabilis (strain UAMH 11265 / GT02V1 / F)</name>
    <name type="common">Meliniomyces variabilis</name>
    <dbReference type="NCBI Taxonomy" id="1149755"/>
    <lineage>
        <taxon>Eukaryota</taxon>
        <taxon>Fungi</taxon>
        <taxon>Dikarya</taxon>
        <taxon>Ascomycota</taxon>
        <taxon>Pezizomycotina</taxon>
        <taxon>Leotiomycetes</taxon>
        <taxon>Helotiales</taxon>
        <taxon>Hyaloscyphaceae</taxon>
        <taxon>Hyaloscypha</taxon>
        <taxon>Hyaloscypha variabilis</taxon>
    </lineage>
</organism>
<evidence type="ECO:0000256" key="1">
    <source>
        <dbReference type="SAM" id="MobiDB-lite"/>
    </source>
</evidence>
<keyword evidence="3" id="KW-1185">Reference proteome</keyword>
<dbReference type="AlphaFoldDB" id="A0A2J6R4P6"/>
<evidence type="ECO:0000313" key="2">
    <source>
        <dbReference type="EMBL" id="PMD33488.1"/>
    </source>
</evidence>
<dbReference type="Proteomes" id="UP000235786">
    <property type="component" value="Unassembled WGS sequence"/>
</dbReference>
<evidence type="ECO:0000313" key="3">
    <source>
        <dbReference type="Proteomes" id="UP000235786"/>
    </source>
</evidence>
<protein>
    <submittedName>
        <fullName evidence="2">Uncharacterized protein</fullName>
    </submittedName>
</protein>
<dbReference type="STRING" id="1149755.A0A2J6R4P6"/>
<reference evidence="2 3" key="1">
    <citation type="submission" date="2016-04" db="EMBL/GenBank/DDBJ databases">
        <title>A degradative enzymes factory behind the ericoid mycorrhizal symbiosis.</title>
        <authorList>
            <consortium name="DOE Joint Genome Institute"/>
            <person name="Martino E."/>
            <person name="Morin E."/>
            <person name="Grelet G."/>
            <person name="Kuo A."/>
            <person name="Kohler A."/>
            <person name="Daghino S."/>
            <person name="Barry K."/>
            <person name="Choi C."/>
            <person name="Cichocki N."/>
            <person name="Clum A."/>
            <person name="Copeland A."/>
            <person name="Hainaut M."/>
            <person name="Haridas S."/>
            <person name="Labutti K."/>
            <person name="Lindquist E."/>
            <person name="Lipzen A."/>
            <person name="Khouja H.-R."/>
            <person name="Murat C."/>
            <person name="Ohm R."/>
            <person name="Olson A."/>
            <person name="Spatafora J."/>
            <person name="Veneault-Fourrey C."/>
            <person name="Henrissat B."/>
            <person name="Grigoriev I."/>
            <person name="Martin F."/>
            <person name="Perotto S."/>
        </authorList>
    </citation>
    <scope>NUCLEOTIDE SEQUENCE [LARGE SCALE GENOMIC DNA]</scope>
    <source>
        <strain evidence="2 3">F</strain>
    </source>
</reference>
<sequence>MAGIWNPENVVSNCECWYIGDLNHDDLPAATPGVTFLDFFEAWNPGGRPSKAQDWGVFTCPAGAVSGGADGGAASYCGPLTIEPAQPALAILGIIGECAGFCSEYPGFQWVLSQSPSDCICYGDLAGLKVTLNYSSTDYIIDYYDFESHPTTSSTSVATKKSATTSSRSASSLATKSISKSSSHTMSKIISTSSHSTSTPTTKSTSKSSSQTTSKTTTKFVSTTEETYSTKTSSKATSSKSTLHTSTSTSKTSSSKFLTHSTTESA</sequence>
<name>A0A2J6R4P6_HYAVF</name>
<dbReference type="EMBL" id="KZ613956">
    <property type="protein sequence ID" value="PMD33488.1"/>
    <property type="molecule type" value="Genomic_DNA"/>
</dbReference>